<gene>
    <name evidence="8" type="ORF">V6984_17445</name>
</gene>
<dbReference type="InterPro" id="IPR002528">
    <property type="entry name" value="MATE_fam"/>
</dbReference>
<protein>
    <submittedName>
        <fullName evidence="8">MATE family efflux transporter</fullName>
    </submittedName>
</protein>
<sequence length="447" mass="49425">MGKSNAITEGVIWKQLLLFFFPILFGTFFQQLYNAIDAIIVGRYVGKEALSAVGGSTNTVIQLIVGFFVGLSSGATVIISQYYGAKKQEMVEYAVHTAIAFSVIAGLVMSAAGIITAPAVLQAMNTPEDVLGPSVTFLRIYYLGMVGNLVYNISAGILRAVGDSKRPLYFLIVSCMTNIILDMLFVVGFGMGVAGAALATIISQALSAVLVIMLLVKTTDMHRLYIRNIRLDRRMLARIIRIGFPAGMQSIMYSSSNVIIQAGINSLGTDTVAAWTAYSKIDSIFWMIVSAFGISVTTFVGQNYGAGKRERLRKGVRICMAMTFASTLFISFVLYFWGIYCYRLFTTDAAVIRIGIHMLRYLVPVYFTYVTIEILSGALRGVGDSWIPMLICLIGICALRVAWLMLAVPLRKNIYTIMFSYPLTWVVTTILFIIYYLFFSKIRGRQK</sequence>
<evidence type="ECO:0000313" key="9">
    <source>
        <dbReference type="Proteomes" id="UP001451571"/>
    </source>
</evidence>
<keyword evidence="9" id="KW-1185">Reference proteome</keyword>
<proteinExistence type="predicted"/>
<comment type="subcellular location">
    <subcellularLocation>
        <location evidence="1">Cell membrane</location>
        <topology evidence="1">Multi-pass membrane protein</topology>
    </subcellularLocation>
</comment>
<accession>A0ABZ3F3H5</accession>
<dbReference type="InterPro" id="IPR052031">
    <property type="entry name" value="Membrane_Transporter-Flippase"/>
</dbReference>
<feature type="transmembrane region" description="Helical" evidence="7">
    <location>
        <begin position="60"/>
        <end position="83"/>
    </location>
</feature>
<feature type="transmembrane region" description="Helical" evidence="7">
    <location>
        <begin position="284"/>
        <end position="306"/>
    </location>
</feature>
<evidence type="ECO:0000256" key="7">
    <source>
        <dbReference type="SAM" id="Phobius"/>
    </source>
</evidence>
<feature type="transmembrane region" description="Helical" evidence="7">
    <location>
        <begin position="239"/>
        <end position="264"/>
    </location>
</feature>
<feature type="transmembrane region" description="Helical" evidence="7">
    <location>
        <begin position="196"/>
        <end position="218"/>
    </location>
</feature>
<evidence type="ECO:0000256" key="4">
    <source>
        <dbReference type="ARBA" id="ARBA00022692"/>
    </source>
</evidence>
<feature type="transmembrane region" description="Helical" evidence="7">
    <location>
        <begin position="318"/>
        <end position="338"/>
    </location>
</feature>
<keyword evidence="6 7" id="KW-0472">Membrane</keyword>
<evidence type="ECO:0000256" key="2">
    <source>
        <dbReference type="ARBA" id="ARBA00022448"/>
    </source>
</evidence>
<keyword evidence="3" id="KW-1003">Cell membrane</keyword>
<keyword evidence="2" id="KW-0813">Transport</keyword>
<dbReference type="PIRSF" id="PIRSF006603">
    <property type="entry name" value="DinF"/>
    <property type="match status" value="1"/>
</dbReference>
<dbReference type="Pfam" id="PF01554">
    <property type="entry name" value="MatE"/>
    <property type="match status" value="2"/>
</dbReference>
<dbReference type="NCBIfam" id="TIGR00797">
    <property type="entry name" value="matE"/>
    <property type="match status" value="1"/>
</dbReference>
<dbReference type="Proteomes" id="UP001451571">
    <property type="component" value="Chromosome"/>
</dbReference>
<evidence type="ECO:0000256" key="1">
    <source>
        <dbReference type="ARBA" id="ARBA00004651"/>
    </source>
</evidence>
<keyword evidence="5 7" id="KW-1133">Transmembrane helix</keyword>
<feature type="transmembrane region" description="Helical" evidence="7">
    <location>
        <begin position="386"/>
        <end position="408"/>
    </location>
</feature>
<evidence type="ECO:0000313" key="8">
    <source>
        <dbReference type="EMBL" id="XAH76462.1"/>
    </source>
</evidence>
<evidence type="ECO:0000256" key="6">
    <source>
        <dbReference type="ARBA" id="ARBA00023136"/>
    </source>
</evidence>
<feature type="transmembrane region" description="Helical" evidence="7">
    <location>
        <begin position="414"/>
        <end position="438"/>
    </location>
</feature>
<feature type="transmembrane region" description="Helical" evidence="7">
    <location>
        <begin position="140"/>
        <end position="161"/>
    </location>
</feature>
<keyword evidence="4 7" id="KW-0812">Transmembrane</keyword>
<feature type="transmembrane region" description="Helical" evidence="7">
    <location>
        <begin position="358"/>
        <end position="379"/>
    </location>
</feature>
<name>A0ABZ3F3H5_9FIRM</name>
<dbReference type="PANTHER" id="PTHR43549:SF3">
    <property type="entry name" value="MULTIDRUG RESISTANCE PROTEIN YPNP-RELATED"/>
    <property type="match status" value="1"/>
</dbReference>
<evidence type="ECO:0000256" key="5">
    <source>
        <dbReference type="ARBA" id="ARBA00022989"/>
    </source>
</evidence>
<reference evidence="8 9" key="1">
    <citation type="submission" date="2024-02" db="EMBL/GenBank/DDBJ databases">
        <title>Bacterial strain from lacustrine sediment.</title>
        <authorList>
            <person name="Petit C."/>
            <person name="Fadhlaoui K."/>
        </authorList>
    </citation>
    <scope>NUCLEOTIDE SEQUENCE [LARGE SCALE GENOMIC DNA]</scope>
    <source>
        <strain evidence="8 9">IPX-CK</strain>
    </source>
</reference>
<dbReference type="InterPro" id="IPR048279">
    <property type="entry name" value="MdtK-like"/>
</dbReference>
<feature type="transmembrane region" description="Helical" evidence="7">
    <location>
        <begin position="95"/>
        <end position="120"/>
    </location>
</feature>
<organism evidence="8 9">
    <name type="scientific">Kineothrix sedimenti</name>
    <dbReference type="NCBI Taxonomy" id="3123317"/>
    <lineage>
        <taxon>Bacteria</taxon>
        <taxon>Bacillati</taxon>
        <taxon>Bacillota</taxon>
        <taxon>Clostridia</taxon>
        <taxon>Lachnospirales</taxon>
        <taxon>Lachnospiraceae</taxon>
        <taxon>Kineothrix</taxon>
    </lineage>
</organism>
<dbReference type="PANTHER" id="PTHR43549">
    <property type="entry name" value="MULTIDRUG RESISTANCE PROTEIN YPNP-RELATED"/>
    <property type="match status" value="1"/>
</dbReference>
<feature type="transmembrane region" description="Helical" evidence="7">
    <location>
        <begin position="12"/>
        <end position="33"/>
    </location>
</feature>
<dbReference type="CDD" id="cd13138">
    <property type="entry name" value="MATE_yoeA_like"/>
    <property type="match status" value="1"/>
</dbReference>
<evidence type="ECO:0000256" key="3">
    <source>
        <dbReference type="ARBA" id="ARBA00022475"/>
    </source>
</evidence>
<feature type="transmembrane region" description="Helical" evidence="7">
    <location>
        <begin position="168"/>
        <end position="190"/>
    </location>
</feature>
<dbReference type="EMBL" id="CP146256">
    <property type="protein sequence ID" value="XAH76462.1"/>
    <property type="molecule type" value="Genomic_DNA"/>
</dbReference>